<dbReference type="Proteomes" id="UP001519289">
    <property type="component" value="Unassembled WGS sequence"/>
</dbReference>
<evidence type="ECO:0000313" key="3">
    <source>
        <dbReference type="Proteomes" id="UP001519289"/>
    </source>
</evidence>
<organism evidence="2 3">
    <name type="scientific">Symbiobacterium terraclitae</name>
    <dbReference type="NCBI Taxonomy" id="557451"/>
    <lineage>
        <taxon>Bacteria</taxon>
        <taxon>Bacillati</taxon>
        <taxon>Bacillota</taxon>
        <taxon>Clostridia</taxon>
        <taxon>Eubacteriales</taxon>
        <taxon>Symbiobacteriaceae</taxon>
        <taxon>Symbiobacterium</taxon>
    </lineage>
</organism>
<gene>
    <name evidence="2" type="ORF">J2Z79_000070</name>
</gene>
<evidence type="ECO:0000256" key="1">
    <source>
        <dbReference type="SAM" id="MobiDB-lite"/>
    </source>
</evidence>
<dbReference type="RefSeq" id="WP_209464860.1">
    <property type="nucleotide sequence ID" value="NZ_JAGGLG010000001.1"/>
</dbReference>
<reference evidence="2 3" key="1">
    <citation type="submission" date="2021-03" db="EMBL/GenBank/DDBJ databases">
        <title>Genomic Encyclopedia of Type Strains, Phase IV (KMG-IV): sequencing the most valuable type-strain genomes for metagenomic binning, comparative biology and taxonomic classification.</title>
        <authorList>
            <person name="Goeker M."/>
        </authorList>
    </citation>
    <scope>NUCLEOTIDE SEQUENCE [LARGE SCALE GENOMIC DNA]</scope>
    <source>
        <strain evidence="2 3">DSM 27138</strain>
    </source>
</reference>
<keyword evidence="3" id="KW-1185">Reference proteome</keyword>
<accession>A0ABS4JMC6</accession>
<proteinExistence type="predicted"/>
<protein>
    <submittedName>
        <fullName evidence="2">Uncharacterized protein</fullName>
    </submittedName>
</protein>
<name>A0ABS4JMC6_9FIRM</name>
<evidence type="ECO:0000313" key="2">
    <source>
        <dbReference type="EMBL" id="MBP2016697.1"/>
    </source>
</evidence>
<sequence>MQTSIAPLPAATPQLPMASPVATYTDAAHAAWPRIAPMPGPAALGPDGVLGGRGTGVPGVALAPVPAVAPPAAPGGPHPLPGLPPCPLPWGFPNPFAISALVLVPLSAGPVPQPPGTVTATGPRGYLPGLGYFDLDGALAGAAPVTNLPGRA</sequence>
<feature type="region of interest" description="Disordered" evidence="1">
    <location>
        <begin position="61"/>
        <end position="80"/>
    </location>
</feature>
<feature type="compositionally biased region" description="Pro residues" evidence="1">
    <location>
        <begin position="67"/>
        <end position="80"/>
    </location>
</feature>
<comment type="caution">
    <text evidence="2">The sequence shown here is derived from an EMBL/GenBank/DDBJ whole genome shotgun (WGS) entry which is preliminary data.</text>
</comment>
<dbReference type="EMBL" id="JAGGLG010000001">
    <property type="protein sequence ID" value="MBP2016697.1"/>
    <property type="molecule type" value="Genomic_DNA"/>
</dbReference>